<keyword evidence="2" id="KW-1185">Reference proteome</keyword>
<dbReference type="Proteomes" id="UP000468766">
    <property type="component" value="Unassembled WGS sequence"/>
</dbReference>
<dbReference type="InterPro" id="IPR009912">
    <property type="entry name" value="DUF1451"/>
</dbReference>
<dbReference type="AlphaFoldDB" id="A0A6I0EZY3"/>
<protein>
    <recommendedName>
        <fullName evidence="3">Rubredoxin-like domain-containing protein</fullName>
    </recommendedName>
</protein>
<dbReference type="Pfam" id="PF07295">
    <property type="entry name" value="DUF1451"/>
    <property type="match status" value="1"/>
</dbReference>
<gene>
    <name evidence="1" type="ORF">F9B85_00570</name>
</gene>
<accession>A0A6I0EZY3</accession>
<sequence length="50" mass="5477">MEVMMMPSAGEKPGKGSYKCEKCRFVADLEDGDALPVCPICKYTGYVKLS</sequence>
<name>A0A6I0EZY3_9FIRM</name>
<comment type="caution">
    <text evidence="1">The sequence shown here is derived from an EMBL/GenBank/DDBJ whole genome shotgun (WGS) entry which is preliminary data.</text>
</comment>
<dbReference type="OrthoDB" id="3174978at2"/>
<organism evidence="1 2">
    <name type="scientific">Heliorestis acidaminivorans</name>
    <dbReference type="NCBI Taxonomy" id="553427"/>
    <lineage>
        <taxon>Bacteria</taxon>
        <taxon>Bacillati</taxon>
        <taxon>Bacillota</taxon>
        <taxon>Clostridia</taxon>
        <taxon>Eubacteriales</taxon>
        <taxon>Heliobacteriaceae</taxon>
        <taxon>Heliorestis</taxon>
    </lineage>
</organism>
<reference evidence="1 2" key="1">
    <citation type="submission" date="2019-10" db="EMBL/GenBank/DDBJ databases">
        <title>Whole-genome sequence of the extremophile Heliorestis acidaminivorans DSM 24790.</title>
        <authorList>
            <person name="Kyndt J.A."/>
            <person name="Meyer T.E."/>
        </authorList>
    </citation>
    <scope>NUCLEOTIDE SEQUENCE [LARGE SCALE GENOMIC DNA]</scope>
    <source>
        <strain evidence="1 2">DSM 24790</strain>
    </source>
</reference>
<evidence type="ECO:0000313" key="1">
    <source>
        <dbReference type="EMBL" id="KAB2954226.1"/>
    </source>
</evidence>
<evidence type="ECO:0000313" key="2">
    <source>
        <dbReference type="Proteomes" id="UP000468766"/>
    </source>
</evidence>
<evidence type="ECO:0008006" key="3">
    <source>
        <dbReference type="Google" id="ProtNLM"/>
    </source>
</evidence>
<proteinExistence type="predicted"/>
<dbReference type="EMBL" id="WBXO01000001">
    <property type="protein sequence ID" value="KAB2954226.1"/>
    <property type="molecule type" value="Genomic_DNA"/>
</dbReference>